<name>W9XIR4_9EURO</name>
<dbReference type="HOGENOM" id="CLU_577452_0_0_1"/>
<organism evidence="2 3">
    <name type="scientific">Capronia epimyces CBS 606.96</name>
    <dbReference type="NCBI Taxonomy" id="1182542"/>
    <lineage>
        <taxon>Eukaryota</taxon>
        <taxon>Fungi</taxon>
        <taxon>Dikarya</taxon>
        <taxon>Ascomycota</taxon>
        <taxon>Pezizomycotina</taxon>
        <taxon>Eurotiomycetes</taxon>
        <taxon>Chaetothyriomycetidae</taxon>
        <taxon>Chaetothyriales</taxon>
        <taxon>Herpotrichiellaceae</taxon>
        <taxon>Capronia</taxon>
    </lineage>
</organism>
<protein>
    <submittedName>
        <fullName evidence="2">Uncharacterized protein</fullName>
    </submittedName>
</protein>
<dbReference type="GeneID" id="19174488"/>
<keyword evidence="3" id="KW-1185">Reference proteome</keyword>
<dbReference type="RefSeq" id="XP_007738688.1">
    <property type="nucleotide sequence ID" value="XM_007740498.1"/>
</dbReference>
<reference evidence="2 3" key="1">
    <citation type="submission" date="2013-03" db="EMBL/GenBank/DDBJ databases">
        <title>The Genome Sequence of Capronia epimyces CBS 606.96.</title>
        <authorList>
            <consortium name="The Broad Institute Genomics Platform"/>
            <person name="Cuomo C."/>
            <person name="de Hoog S."/>
            <person name="Gorbushina A."/>
            <person name="Walker B."/>
            <person name="Young S.K."/>
            <person name="Zeng Q."/>
            <person name="Gargeya S."/>
            <person name="Fitzgerald M."/>
            <person name="Haas B."/>
            <person name="Abouelleil A."/>
            <person name="Allen A.W."/>
            <person name="Alvarado L."/>
            <person name="Arachchi H.M."/>
            <person name="Berlin A.M."/>
            <person name="Chapman S.B."/>
            <person name="Gainer-Dewar J."/>
            <person name="Goldberg J."/>
            <person name="Griggs A."/>
            <person name="Gujja S."/>
            <person name="Hansen M."/>
            <person name="Howarth C."/>
            <person name="Imamovic A."/>
            <person name="Ireland A."/>
            <person name="Larimer J."/>
            <person name="McCowan C."/>
            <person name="Murphy C."/>
            <person name="Pearson M."/>
            <person name="Poon T.W."/>
            <person name="Priest M."/>
            <person name="Roberts A."/>
            <person name="Saif S."/>
            <person name="Shea T."/>
            <person name="Sisk P."/>
            <person name="Sykes S."/>
            <person name="Wortman J."/>
            <person name="Nusbaum C."/>
            <person name="Birren B."/>
        </authorList>
    </citation>
    <scope>NUCLEOTIDE SEQUENCE [LARGE SCALE GENOMIC DNA]</scope>
    <source>
        <strain evidence="2 3">CBS 606.96</strain>
    </source>
</reference>
<feature type="region of interest" description="Disordered" evidence="1">
    <location>
        <begin position="421"/>
        <end position="456"/>
    </location>
</feature>
<dbReference type="EMBL" id="AMGY01000011">
    <property type="protein sequence ID" value="EXJ77250.1"/>
    <property type="molecule type" value="Genomic_DNA"/>
</dbReference>
<gene>
    <name evidence="2" type="ORF">A1O3_10408</name>
</gene>
<dbReference type="OrthoDB" id="10486283at2759"/>
<dbReference type="AlphaFoldDB" id="W9XIR4"/>
<sequence length="473" mass="52557">MQGCTSQQCRSEECQPSSSRPPDALTISNLVRIGQDLIRWKLLTFYSPFFSTDKAADVRVKINTCAAAIRAELKRVDVVKTWRQYEDENARDQPGCKPRVDLEMQVYQTGALERLKDNLLRRARVRIVKPSVQITVQVDDDAAVYSEQPNGHLRGVFAEAARKLGVSRKQLETSMQMYAKYMEHEMERERERSSSSSKPKQNQWTAESMARDGNWSILARILLEDVQDLAPSLTEGLSRSRAGVTVPSTPDVLNSETGARANGKTCGCPARANQTAPSFSPSSSLSSSTARTAAKDFMVEGAELRDILSAIWECKKNYFNTLQFDGPNGRYCLCGTDEYCRRCGPFTVKVQVRASTALREVWARFGNARKSRAKAKEKEKQQQEEYFLDVGLGLEKNKAKTGAKSKSKTAERGYSVDVGVRLGAGKADRSGHGRGREAPRGAGTEPKHNGSLRRKIKFTLNTGKGGTKMNHVL</sequence>
<feature type="compositionally biased region" description="Polar residues" evidence="1">
    <location>
        <begin position="1"/>
        <end position="20"/>
    </location>
</feature>
<feature type="compositionally biased region" description="Basic and acidic residues" evidence="1">
    <location>
        <begin position="426"/>
        <end position="439"/>
    </location>
</feature>
<accession>W9XIR4</accession>
<comment type="caution">
    <text evidence="2">The sequence shown here is derived from an EMBL/GenBank/DDBJ whole genome shotgun (WGS) entry which is preliminary data.</text>
</comment>
<feature type="region of interest" description="Disordered" evidence="1">
    <location>
        <begin position="184"/>
        <end position="208"/>
    </location>
</feature>
<dbReference type="Proteomes" id="UP000019478">
    <property type="component" value="Unassembled WGS sequence"/>
</dbReference>
<evidence type="ECO:0000313" key="3">
    <source>
        <dbReference type="Proteomes" id="UP000019478"/>
    </source>
</evidence>
<feature type="compositionally biased region" description="Basic and acidic residues" evidence="1">
    <location>
        <begin position="184"/>
        <end position="193"/>
    </location>
</feature>
<feature type="region of interest" description="Disordered" evidence="1">
    <location>
        <begin position="1"/>
        <end position="21"/>
    </location>
</feature>
<proteinExistence type="predicted"/>
<evidence type="ECO:0000313" key="2">
    <source>
        <dbReference type="EMBL" id="EXJ77250.1"/>
    </source>
</evidence>
<evidence type="ECO:0000256" key="1">
    <source>
        <dbReference type="SAM" id="MobiDB-lite"/>
    </source>
</evidence>